<keyword evidence="1" id="KW-1015">Disulfide bond</keyword>
<dbReference type="InterPro" id="IPR002921">
    <property type="entry name" value="Fungal_lipase-type"/>
</dbReference>
<proteinExistence type="inferred from homology"/>
<dbReference type="OrthoDB" id="426718at2759"/>
<evidence type="ECO:0000256" key="2">
    <source>
        <dbReference type="ARBA" id="ARBA00043996"/>
    </source>
</evidence>
<dbReference type="EMBL" id="KQ086125">
    <property type="protein sequence ID" value="KLO07696.1"/>
    <property type="molecule type" value="Genomic_DNA"/>
</dbReference>
<organism evidence="7 8">
    <name type="scientific">Schizopora paradoxa</name>
    <dbReference type="NCBI Taxonomy" id="27342"/>
    <lineage>
        <taxon>Eukaryota</taxon>
        <taxon>Fungi</taxon>
        <taxon>Dikarya</taxon>
        <taxon>Basidiomycota</taxon>
        <taxon>Agaricomycotina</taxon>
        <taxon>Agaricomycetes</taxon>
        <taxon>Hymenochaetales</taxon>
        <taxon>Schizoporaceae</taxon>
        <taxon>Schizopora</taxon>
    </lineage>
</organism>
<dbReference type="EMBL" id="KQ086224">
    <property type="protein sequence ID" value="KLO06236.1"/>
    <property type="molecule type" value="Genomic_DNA"/>
</dbReference>
<dbReference type="Proteomes" id="UP000053477">
    <property type="component" value="Unassembled WGS sequence"/>
</dbReference>
<evidence type="ECO:0000313" key="7">
    <source>
        <dbReference type="EMBL" id="KLO07696.1"/>
    </source>
</evidence>
<dbReference type="Gene3D" id="3.40.50.1820">
    <property type="entry name" value="alpha/beta hydrolase"/>
    <property type="match status" value="1"/>
</dbReference>
<dbReference type="InterPro" id="IPR051218">
    <property type="entry name" value="Sec_MonoDiacylglyc_Lipase"/>
</dbReference>
<accession>A0A0H2RS84</accession>
<gene>
    <name evidence="7" type="ORF">SCHPADRAFT_637328</name>
    <name evidence="6" type="ORF">SCHPADRAFT_696324</name>
</gene>
<name>A0A0H2RS84_9AGAM</name>
<dbReference type="GO" id="GO:0006629">
    <property type="term" value="P:lipid metabolic process"/>
    <property type="evidence" value="ECO:0007669"/>
    <property type="project" value="InterPro"/>
</dbReference>
<feature type="domain" description="Fungal lipase-type" evidence="5">
    <location>
        <begin position="372"/>
        <end position="532"/>
    </location>
</feature>
<dbReference type="Pfam" id="PF01764">
    <property type="entry name" value="Lipase_3"/>
    <property type="match status" value="1"/>
</dbReference>
<evidence type="ECO:0000313" key="8">
    <source>
        <dbReference type="Proteomes" id="UP000053477"/>
    </source>
</evidence>
<evidence type="ECO:0000256" key="1">
    <source>
        <dbReference type="ARBA" id="ARBA00023157"/>
    </source>
</evidence>
<dbReference type="PANTHER" id="PTHR45856">
    <property type="entry name" value="ALPHA/BETA-HYDROLASES SUPERFAMILY PROTEIN"/>
    <property type="match status" value="1"/>
</dbReference>
<evidence type="ECO:0000313" key="6">
    <source>
        <dbReference type="EMBL" id="KLO06236.1"/>
    </source>
</evidence>
<dbReference type="AlphaFoldDB" id="A0A0H2RS84"/>
<evidence type="ECO:0000256" key="3">
    <source>
        <dbReference type="ARBA" id="ARBA00047591"/>
    </source>
</evidence>
<protein>
    <recommendedName>
        <fullName evidence="5">Fungal lipase-type domain-containing protein</fullName>
    </recommendedName>
</protein>
<comment type="catalytic activity">
    <reaction evidence="4">
        <text>a monoacylglycerol + H2O = glycerol + a fatty acid + H(+)</text>
        <dbReference type="Rhea" id="RHEA:15245"/>
        <dbReference type="ChEBI" id="CHEBI:15377"/>
        <dbReference type="ChEBI" id="CHEBI:15378"/>
        <dbReference type="ChEBI" id="CHEBI:17408"/>
        <dbReference type="ChEBI" id="CHEBI:17754"/>
        <dbReference type="ChEBI" id="CHEBI:28868"/>
    </reaction>
</comment>
<keyword evidence="8" id="KW-1185">Reference proteome</keyword>
<evidence type="ECO:0000256" key="4">
    <source>
        <dbReference type="ARBA" id="ARBA00048461"/>
    </source>
</evidence>
<sequence length="643" mass="72410">MHFIPVAVSYRVCCEPGRFRVVVLAGWWRTRRTAGQDRLVLVRNIKERLFFLPSSSAWTNALFTKMVRCPPSIPPTPGSLTPAVVSPNPSKSSSITNIKLFNELRALHADEFAYLQGRIKGTIDDWEKSWWRRCLDITLEYFKFVAETWFKCAWYMVFFPPTLADWFSMVVLSCATSVVMTILFFCCLVASMPSVTSSANWVAKALFDDVSIANIAYPRIFKDMKDEHLRAAREHLAKPPNRTQSPDSRQVRVFNLDAAKLLLQCAALMYERTTRQTRMAARSAAEHKVPTNGYNTIDDEHQRAGAHIQNVLGVKSADAVHATLHESNEEEDMIRRIAKEDLGLEYYPVSECNSLGSAFCALFWDPNDTFIIVSFKGTTPTDFSDWRTDFSFHRIHANHWVTGFGKVHGGFMNKIFPRQIKHSGPYNTIAKAIETVAASLMRNAKGDEKVNVWITGHSLGCALGSVAYARMVTEVSDLGPNVNVRDAYLFAAPVVCDVDSAGAFNNRMNHFSRERNYQKTMWRITNGLDAVACSLPDAGDYTEWSFTPWNLFTFSHLGCEVKLRPAPNKCVITGHHITPGAPVRIESAFKSSDIDQEVTPLRQTLKCLQNLPIIGRIVAHAPGFYWSSLLEVGAGECEWHEDN</sequence>
<evidence type="ECO:0000259" key="5">
    <source>
        <dbReference type="Pfam" id="PF01764"/>
    </source>
</evidence>
<comment type="catalytic activity">
    <reaction evidence="3">
        <text>a diacylglycerol + H2O = a monoacylglycerol + a fatty acid + H(+)</text>
        <dbReference type="Rhea" id="RHEA:32731"/>
        <dbReference type="ChEBI" id="CHEBI:15377"/>
        <dbReference type="ChEBI" id="CHEBI:15378"/>
        <dbReference type="ChEBI" id="CHEBI:17408"/>
        <dbReference type="ChEBI" id="CHEBI:18035"/>
        <dbReference type="ChEBI" id="CHEBI:28868"/>
    </reaction>
</comment>
<dbReference type="PANTHER" id="PTHR45856:SF24">
    <property type="entry name" value="FUNGAL LIPASE-LIKE DOMAIN-CONTAINING PROTEIN"/>
    <property type="match status" value="1"/>
</dbReference>
<reference evidence="7 8" key="1">
    <citation type="submission" date="2015-04" db="EMBL/GenBank/DDBJ databases">
        <title>Complete genome sequence of Schizopora paradoxa KUC8140, a cosmopolitan wood degrader in East Asia.</title>
        <authorList>
            <consortium name="DOE Joint Genome Institute"/>
            <person name="Min B."/>
            <person name="Park H."/>
            <person name="Jang Y."/>
            <person name="Kim J.-J."/>
            <person name="Kim K.H."/>
            <person name="Pangilinan J."/>
            <person name="Lipzen A."/>
            <person name="Riley R."/>
            <person name="Grigoriev I.V."/>
            <person name="Spatafora J.W."/>
            <person name="Choi I.-G."/>
        </authorList>
    </citation>
    <scope>NUCLEOTIDE SEQUENCE [LARGE SCALE GENOMIC DNA]</scope>
    <source>
        <strain evidence="7 8">KUC8140</strain>
    </source>
</reference>
<comment type="similarity">
    <text evidence="2">Belongs to the AB hydrolase superfamily. Lipase family. Class 3 subfamily.</text>
</comment>
<dbReference type="SUPFAM" id="SSF53474">
    <property type="entry name" value="alpha/beta-Hydrolases"/>
    <property type="match status" value="1"/>
</dbReference>
<dbReference type="InterPro" id="IPR029058">
    <property type="entry name" value="AB_hydrolase_fold"/>
</dbReference>